<dbReference type="RefSeq" id="WP_100904540.1">
    <property type="nucleotide sequence ID" value="NZ_CP017766.1"/>
</dbReference>
<dbReference type="Proteomes" id="UP000591058">
    <property type="component" value="Unassembled WGS sequence"/>
</dbReference>
<keyword evidence="4" id="KW-1185">Reference proteome</keyword>
<dbReference type="GeneID" id="35124281"/>
<dbReference type="OrthoDB" id="70914at2157"/>
<organism evidence="2 4">
    <name type="scientific">Methanobacterium subterraneum</name>
    <dbReference type="NCBI Taxonomy" id="59277"/>
    <lineage>
        <taxon>Archaea</taxon>
        <taxon>Methanobacteriati</taxon>
        <taxon>Methanobacteriota</taxon>
        <taxon>Methanomada group</taxon>
        <taxon>Methanobacteria</taxon>
        <taxon>Methanobacteriales</taxon>
        <taxon>Methanobacteriaceae</taxon>
        <taxon>Methanobacterium</taxon>
    </lineage>
</organism>
<dbReference type="EMBL" id="CP017768">
    <property type="protein sequence ID" value="AUB59452.1"/>
    <property type="molecule type" value="Genomic_DNA"/>
</dbReference>
<gene>
    <name evidence="1" type="ORF">BK007_00025</name>
    <name evidence="2" type="ORF">BK009_01385</name>
    <name evidence="3" type="ORF">HG719_03995</name>
</gene>
<evidence type="ECO:0000313" key="3">
    <source>
        <dbReference type="EMBL" id="NMO08998.1"/>
    </source>
</evidence>
<reference evidence="4 5" key="1">
    <citation type="submission" date="2016-10" db="EMBL/GenBank/DDBJ databases">
        <title>Comparative genomics between deep and shallow subseafloor isolates.</title>
        <authorList>
            <person name="Ishii S."/>
            <person name="Miller J.R."/>
            <person name="Sutton G."/>
            <person name="Suzuki S."/>
            <person name="Methe B."/>
            <person name="Inagaki F."/>
            <person name="Imachi H."/>
        </authorList>
    </citation>
    <scope>NUCLEOTIDE SEQUENCE [LARGE SCALE GENOMIC DNA]</scope>
    <source>
        <strain evidence="2 4">A8p</strain>
        <strain evidence="1 5">MO-MB1</strain>
    </source>
</reference>
<evidence type="ECO:0000313" key="1">
    <source>
        <dbReference type="EMBL" id="AUB54568.1"/>
    </source>
</evidence>
<protein>
    <submittedName>
        <fullName evidence="2">Uncharacterized protein</fullName>
    </submittedName>
</protein>
<dbReference type="Proteomes" id="UP000232806">
    <property type="component" value="Chromosome"/>
</dbReference>
<evidence type="ECO:0000313" key="2">
    <source>
        <dbReference type="EMBL" id="AUB59452.1"/>
    </source>
</evidence>
<dbReference type="AlphaFoldDB" id="A0A2H4VMZ8"/>
<dbReference type="KEGG" id="msub:BK009_01385"/>
<proteinExistence type="predicted"/>
<dbReference type="EMBL" id="JABBYL010000011">
    <property type="protein sequence ID" value="NMO08998.1"/>
    <property type="molecule type" value="Genomic_DNA"/>
</dbReference>
<dbReference type="Proteomes" id="UP000232631">
    <property type="component" value="Chromosome"/>
</dbReference>
<name>A0A2H4VMZ8_9EURY</name>
<dbReference type="EMBL" id="CP017766">
    <property type="protein sequence ID" value="AUB54568.1"/>
    <property type="molecule type" value="Genomic_DNA"/>
</dbReference>
<accession>A0A2H4V910</accession>
<evidence type="ECO:0000313" key="5">
    <source>
        <dbReference type="Proteomes" id="UP000232806"/>
    </source>
</evidence>
<evidence type="ECO:0000313" key="4">
    <source>
        <dbReference type="Proteomes" id="UP000232631"/>
    </source>
</evidence>
<reference evidence="3 6" key="2">
    <citation type="submission" date="2020-04" db="EMBL/GenBank/DDBJ databases">
        <title>Draft genome of Methanobacterium subterraneum isolated from animal feces.</title>
        <authorList>
            <person name="Ouboter H.T."/>
            <person name="Berger S."/>
            <person name="Gungor E."/>
            <person name="Jetten M.S.M."/>
            <person name="Welte C.U."/>
        </authorList>
    </citation>
    <scope>NUCLEOTIDE SEQUENCE [LARGE SCALE GENOMIC DNA]</scope>
    <source>
        <strain evidence="3">HO_2020</strain>
    </source>
</reference>
<evidence type="ECO:0000313" key="6">
    <source>
        <dbReference type="Proteomes" id="UP000591058"/>
    </source>
</evidence>
<accession>A0A2H4VMZ8</accession>
<sequence length="157" mass="17546">MPQIAKGGKFVFGWSQVGKKDCIQIPEEVMLEYHLFKEDKVILISGSKSSGGFVVSTLNLLNQSIMKGLMEDYPEFEDYSLPEGKPVKWKGRYYCWAGINQQGIIKLSPETAGCFDIEENDKLLSIRGSNIGFVLAVKGPIIEAAKKYKGNIKEFIC</sequence>